<dbReference type="EMBL" id="BAABGN010000011">
    <property type="protein sequence ID" value="GAA4427343.1"/>
    <property type="molecule type" value="Genomic_DNA"/>
</dbReference>
<dbReference type="InterPro" id="IPR029058">
    <property type="entry name" value="AB_hydrolase_fold"/>
</dbReference>
<evidence type="ECO:0000313" key="2">
    <source>
        <dbReference type="EMBL" id="GAA4427343.1"/>
    </source>
</evidence>
<dbReference type="SUPFAM" id="SSF53474">
    <property type="entry name" value="alpha/beta-Hydrolases"/>
    <property type="match status" value="1"/>
</dbReference>
<comment type="caution">
    <text evidence="2">The sequence shown here is derived from an EMBL/GenBank/DDBJ whole genome shotgun (WGS) entry which is preliminary data.</text>
</comment>
<dbReference type="Gene3D" id="3.40.50.1820">
    <property type="entry name" value="alpha/beta hydrolase"/>
    <property type="match status" value="1"/>
</dbReference>
<evidence type="ECO:0000256" key="1">
    <source>
        <dbReference type="SAM" id="MobiDB-lite"/>
    </source>
</evidence>
<evidence type="ECO:0000313" key="3">
    <source>
        <dbReference type="Proteomes" id="UP001500622"/>
    </source>
</evidence>
<sequence>MSTRLVEDDAGHGPTGTNPMTDVVVTGGAPVYGGSPIVVDPDELGAHAATLRGAADLVDAVDRQIVALDGDIQTSGGAHQVLHLYADVRMRLTDIRSGPTGLHALAEGIRELAEDLTHQRYVYEEAERRASTQFDPPWWRVVGNNMPPPLAPGISLMMLGHDLRTVAVHAGLAYRDVLFGSAPDGVAVQRRMSDLAEVMQYMNGDVVNDTFLEDGHAIDVTGMTSVQRSSLVGLVWLRVASRLLTTQHDDVRAIHVPVPGPIILRRPGRHDDDRGLLGRPVPTTIGRPVPTPQDAGDVLARIQETNDYLSWRGDDVGAVEILRTTTPDGEHRWTVLVPGTKSVLAGSSNPMDMETNMLGMAGQTTDMERAIVQAMQQLDIPPDEAVSLVGHSQGGIVATRLAADPDLQNRYRFSSVLTAGSPVGTIDEIPSDVNLMHLEDSQDPLAGLDGEPNEQAPNRTTVTSLGAEPAHLGANHHLPPYVQTTEDLDEIDHPSVERWLAINDDAMALGDEGARTESFLFEVERY</sequence>
<accession>A0ABP8LEA8</accession>
<proteinExistence type="predicted"/>
<name>A0ABP8LEA8_9MICO</name>
<dbReference type="RefSeq" id="WP_345216804.1">
    <property type="nucleotide sequence ID" value="NZ_BAABGN010000011.1"/>
</dbReference>
<feature type="region of interest" description="Disordered" evidence="1">
    <location>
        <begin position="1"/>
        <end position="20"/>
    </location>
</feature>
<gene>
    <name evidence="2" type="ORF">GCM10023169_27250</name>
</gene>
<dbReference type="Proteomes" id="UP001500622">
    <property type="component" value="Unassembled WGS sequence"/>
</dbReference>
<evidence type="ECO:0008006" key="4">
    <source>
        <dbReference type="Google" id="ProtNLM"/>
    </source>
</evidence>
<protein>
    <recommendedName>
        <fullName evidence="4">PGAP1-like protein</fullName>
    </recommendedName>
</protein>
<feature type="region of interest" description="Disordered" evidence="1">
    <location>
        <begin position="267"/>
        <end position="294"/>
    </location>
</feature>
<reference evidence="3" key="1">
    <citation type="journal article" date="2019" name="Int. J. Syst. Evol. Microbiol.">
        <title>The Global Catalogue of Microorganisms (GCM) 10K type strain sequencing project: providing services to taxonomists for standard genome sequencing and annotation.</title>
        <authorList>
            <consortium name="The Broad Institute Genomics Platform"/>
            <consortium name="The Broad Institute Genome Sequencing Center for Infectious Disease"/>
            <person name="Wu L."/>
            <person name="Ma J."/>
        </authorList>
    </citation>
    <scope>NUCLEOTIDE SEQUENCE [LARGE SCALE GENOMIC DNA]</scope>
    <source>
        <strain evidence="3">JCM 17810</strain>
    </source>
</reference>
<organism evidence="2 3">
    <name type="scientific">Georgenia halophila</name>
    <dbReference type="NCBI Taxonomy" id="620889"/>
    <lineage>
        <taxon>Bacteria</taxon>
        <taxon>Bacillati</taxon>
        <taxon>Actinomycetota</taxon>
        <taxon>Actinomycetes</taxon>
        <taxon>Micrococcales</taxon>
        <taxon>Bogoriellaceae</taxon>
        <taxon>Georgenia</taxon>
    </lineage>
</organism>
<feature type="compositionally biased region" description="Basic and acidic residues" evidence="1">
    <location>
        <begin position="1"/>
        <end position="11"/>
    </location>
</feature>
<keyword evidence="3" id="KW-1185">Reference proteome</keyword>